<protein>
    <submittedName>
        <fullName evidence="1">Uncharacterized protein</fullName>
    </submittedName>
</protein>
<dbReference type="Proteomes" id="UP000827092">
    <property type="component" value="Unassembled WGS sequence"/>
</dbReference>
<dbReference type="AlphaFoldDB" id="A0AAV6VII4"/>
<accession>A0AAV6VII4</accession>
<reference evidence="1 2" key="1">
    <citation type="journal article" date="2022" name="Nat. Ecol. Evol.">
        <title>A masculinizing supergene underlies an exaggerated male reproductive morph in a spider.</title>
        <authorList>
            <person name="Hendrickx F."/>
            <person name="De Corte Z."/>
            <person name="Sonet G."/>
            <person name="Van Belleghem S.M."/>
            <person name="Kostlbacher S."/>
            <person name="Vangestel C."/>
        </authorList>
    </citation>
    <scope>NUCLEOTIDE SEQUENCE [LARGE SCALE GENOMIC DNA]</scope>
    <source>
        <strain evidence="1">W744_W776</strain>
    </source>
</reference>
<evidence type="ECO:0000313" key="1">
    <source>
        <dbReference type="EMBL" id="KAG8195943.1"/>
    </source>
</evidence>
<gene>
    <name evidence="1" type="ORF">JTE90_001174</name>
</gene>
<sequence>MRTKGVLFACSPAEGVHKKVRKFRDCVPYVYPAGIKIDDIGLLCCLQNSCKQNLKIYKPKITESYVHSKKREESIVELDTSEISVLSTKKTSKLSSSKRQETKDLVQYHHRLAVERKDRLQYIMERYENDSRNDIDDEVDFNDFTLITKSGESKYFGCEDWNPDGYIFSKKNAQHMRKLVKSAQMNVKSTDIKKKMKCGKLPNLSKKNREQKSPEYVSIHELYKTSDINLSSKKVSSAKSTKKMHSSWQDVSHGSSDATSPFKKFDELTMNKNQNINIHKKRKYVSLHELYKTSDINLSSKKVSSAKSTKKMHSSWQDVFTWEF</sequence>
<name>A0AAV6VII4_9ARAC</name>
<comment type="caution">
    <text evidence="1">The sequence shown here is derived from an EMBL/GenBank/DDBJ whole genome shotgun (WGS) entry which is preliminary data.</text>
</comment>
<proteinExistence type="predicted"/>
<organism evidence="1 2">
    <name type="scientific">Oedothorax gibbosus</name>
    <dbReference type="NCBI Taxonomy" id="931172"/>
    <lineage>
        <taxon>Eukaryota</taxon>
        <taxon>Metazoa</taxon>
        <taxon>Ecdysozoa</taxon>
        <taxon>Arthropoda</taxon>
        <taxon>Chelicerata</taxon>
        <taxon>Arachnida</taxon>
        <taxon>Araneae</taxon>
        <taxon>Araneomorphae</taxon>
        <taxon>Entelegynae</taxon>
        <taxon>Araneoidea</taxon>
        <taxon>Linyphiidae</taxon>
        <taxon>Erigoninae</taxon>
        <taxon>Oedothorax</taxon>
    </lineage>
</organism>
<evidence type="ECO:0000313" key="2">
    <source>
        <dbReference type="Proteomes" id="UP000827092"/>
    </source>
</evidence>
<keyword evidence="2" id="KW-1185">Reference proteome</keyword>
<dbReference type="EMBL" id="JAFNEN010000076">
    <property type="protein sequence ID" value="KAG8195943.1"/>
    <property type="molecule type" value="Genomic_DNA"/>
</dbReference>